<comment type="caution">
    <text evidence="1">The sequence shown here is derived from an EMBL/GenBank/DDBJ whole genome shotgun (WGS) entry which is preliminary data.</text>
</comment>
<evidence type="ECO:0000313" key="1">
    <source>
        <dbReference type="EMBL" id="GAA1503877.1"/>
    </source>
</evidence>
<dbReference type="Proteomes" id="UP001500842">
    <property type="component" value="Unassembled WGS sequence"/>
</dbReference>
<sequence>MSGSTANATTSAALDAARDYYSREIAQGVDRFLLEARTTCPWCGGERLRHRTTTRDLRQFKPGRFRLDECRSCGHVFQNPALSDEGLSFYYRDTYDGLNAERAEANLGSMGEVYRGRASTVRDHRPDQPRRWLDVGTASAHFPAAAAQLFPSTVFDGLDMSEGVLAGHRAGRIATAYQGQLPELAPQLAGQYDQVSMFHYLEHTRDPLADLDAVATVLADDGWVLIEQPDPQARSARLFGSWWAGWNQPEHLHMVTLPNLTKALEERGFEVVEVVHREAHIPLEAFIVLATVLNRIAPGEEVPWRDGRPPRFARARRLLGKLAAAPFVPLARFVDKVVLPRMLRSYHAYRVLARKRPVP</sequence>
<organism evidence="1 2">
    <name type="scientific">Nocardioides humi</name>
    <dbReference type="NCBI Taxonomy" id="449461"/>
    <lineage>
        <taxon>Bacteria</taxon>
        <taxon>Bacillati</taxon>
        <taxon>Actinomycetota</taxon>
        <taxon>Actinomycetes</taxon>
        <taxon>Propionibacteriales</taxon>
        <taxon>Nocardioidaceae</taxon>
        <taxon>Nocardioides</taxon>
    </lineage>
</organism>
<gene>
    <name evidence="1" type="ORF">GCM10009788_03940</name>
</gene>
<dbReference type="EMBL" id="BAAAOR010000003">
    <property type="protein sequence ID" value="GAA1503877.1"/>
    <property type="molecule type" value="Genomic_DNA"/>
</dbReference>
<proteinExistence type="predicted"/>
<dbReference type="Pfam" id="PF13489">
    <property type="entry name" value="Methyltransf_23"/>
    <property type="match status" value="1"/>
</dbReference>
<keyword evidence="1" id="KW-0489">Methyltransferase</keyword>
<evidence type="ECO:0000313" key="2">
    <source>
        <dbReference type="Proteomes" id="UP001500842"/>
    </source>
</evidence>
<dbReference type="InterPro" id="IPR029063">
    <property type="entry name" value="SAM-dependent_MTases_sf"/>
</dbReference>
<name>A0ABN1ZT19_9ACTN</name>
<keyword evidence="2" id="KW-1185">Reference proteome</keyword>
<dbReference type="RefSeq" id="WP_344110909.1">
    <property type="nucleotide sequence ID" value="NZ_BAAAOR010000003.1"/>
</dbReference>
<protein>
    <submittedName>
        <fullName evidence="1">Class I SAM-dependent methyltransferase</fullName>
    </submittedName>
</protein>
<dbReference type="SUPFAM" id="SSF53335">
    <property type="entry name" value="S-adenosyl-L-methionine-dependent methyltransferases"/>
    <property type="match status" value="1"/>
</dbReference>
<dbReference type="GO" id="GO:0008168">
    <property type="term" value="F:methyltransferase activity"/>
    <property type="evidence" value="ECO:0007669"/>
    <property type="project" value="UniProtKB-KW"/>
</dbReference>
<reference evidence="1 2" key="1">
    <citation type="journal article" date="2019" name="Int. J. Syst. Evol. Microbiol.">
        <title>The Global Catalogue of Microorganisms (GCM) 10K type strain sequencing project: providing services to taxonomists for standard genome sequencing and annotation.</title>
        <authorList>
            <consortium name="The Broad Institute Genomics Platform"/>
            <consortium name="The Broad Institute Genome Sequencing Center for Infectious Disease"/>
            <person name="Wu L."/>
            <person name="Ma J."/>
        </authorList>
    </citation>
    <scope>NUCLEOTIDE SEQUENCE [LARGE SCALE GENOMIC DNA]</scope>
    <source>
        <strain evidence="1 2">JCM 14942</strain>
    </source>
</reference>
<dbReference type="GO" id="GO:0032259">
    <property type="term" value="P:methylation"/>
    <property type="evidence" value="ECO:0007669"/>
    <property type="project" value="UniProtKB-KW"/>
</dbReference>
<keyword evidence="1" id="KW-0808">Transferase</keyword>
<dbReference type="Gene3D" id="3.40.50.150">
    <property type="entry name" value="Vaccinia Virus protein VP39"/>
    <property type="match status" value="1"/>
</dbReference>
<accession>A0ABN1ZT19</accession>